<feature type="signal peptide" evidence="1">
    <location>
        <begin position="1"/>
        <end position="23"/>
    </location>
</feature>
<reference evidence="3" key="1">
    <citation type="submission" date="2015-11" db="EMBL/GenBank/DDBJ databases">
        <title>Complete genome sequence of a polyethylene glycol-degrading strain Sphingopyxis terrae strain 203-1 (NBRC 15098).</title>
        <authorList>
            <person name="Yoshiyuki O."/>
            <person name="Shouta N."/>
            <person name="Nagata Y."/>
            <person name="Numata M."/>
            <person name="Tsuchikane K."/>
            <person name="Hosoyama A."/>
            <person name="Yamazoe A."/>
            <person name="Tsuda M."/>
            <person name="Fujita N."/>
            <person name="Kawai F."/>
        </authorList>
    </citation>
    <scope>NUCLEOTIDE SEQUENCE [LARGE SCALE GENOMIC DNA]</scope>
    <source>
        <strain evidence="3">203-1</strain>
    </source>
</reference>
<evidence type="ECO:0000256" key="1">
    <source>
        <dbReference type="SAM" id="SignalP"/>
    </source>
</evidence>
<accession>A0A142VY21</accession>
<gene>
    <name evidence="2" type="ORF">AOA14_08885</name>
</gene>
<dbReference type="Proteomes" id="UP000076234">
    <property type="component" value="Chromosome"/>
</dbReference>
<dbReference type="STRING" id="1219058.AOA14_08885"/>
<organism evidence="2 3">
    <name type="scientific">Sphingopyxis terrae subsp. terrae NBRC 15098</name>
    <dbReference type="NCBI Taxonomy" id="1219058"/>
    <lineage>
        <taxon>Bacteria</taxon>
        <taxon>Pseudomonadati</taxon>
        <taxon>Pseudomonadota</taxon>
        <taxon>Alphaproteobacteria</taxon>
        <taxon>Sphingomonadales</taxon>
        <taxon>Sphingomonadaceae</taxon>
        <taxon>Sphingopyxis</taxon>
    </lineage>
</organism>
<dbReference type="KEGG" id="ster:AOA14_08885"/>
<dbReference type="RefSeq" id="WP_062901525.1">
    <property type="nucleotide sequence ID" value="NZ_CP013342.1"/>
</dbReference>
<sequence>MKRKLSIALAGAALVAVPTTALAASYGFNLFATVAVNCTVNHQLTGFGAIEGDAVSLGSFREYCNAPTGYELIVSYAPGTLVGTRIIAGSDEILLNGSGQAVLSRATGPRIRERPIAAVPGENGFDSDHLDLQIIPS</sequence>
<proteinExistence type="predicted"/>
<feature type="chain" id="PRO_5007502483" description="Spore coat protein U domain-containing protein" evidence="1">
    <location>
        <begin position="24"/>
        <end position="137"/>
    </location>
</feature>
<reference evidence="2 3" key="2">
    <citation type="journal article" date="2016" name="Genome Announc.">
        <title>Complete Genome Sequence of Sphingopyxis terrae Strain 203-1 (NBRC 111660), a Polyethylene Glycol Degrader.</title>
        <authorList>
            <person name="Ohtsubo Y."/>
            <person name="Nonoyama S."/>
            <person name="Nagata Y."/>
            <person name="Numata M."/>
            <person name="Tsuchikane K."/>
            <person name="Hosoyama A."/>
            <person name="Yamazoe A."/>
            <person name="Tsuda M."/>
            <person name="Fujita N."/>
            <person name="Kawai F."/>
        </authorList>
    </citation>
    <scope>NUCLEOTIDE SEQUENCE [LARGE SCALE GENOMIC DNA]</scope>
    <source>
        <strain evidence="2 3">203-1</strain>
    </source>
</reference>
<evidence type="ECO:0000313" key="3">
    <source>
        <dbReference type="Proteomes" id="UP000076234"/>
    </source>
</evidence>
<evidence type="ECO:0008006" key="4">
    <source>
        <dbReference type="Google" id="ProtNLM"/>
    </source>
</evidence>
<dbReference type="EMBL" id="CP013342">
    <property type="protein sequence ID" value="AMU94713.1"/>
    <property type="molecule type" value="Genomic_DNA"/>
</dbReference>
<evidence type="ECO:0000313" key="2">
    <source>
        <dbReference type="EMBL" id="AMU94713.1"/>
    </source>
</evidence>
<dbReference type="AlphaFoldDB" id="A0A142VY21"/>
<keyword evidence="1" id="KW-0732">Signal</keyword>
<name>A0A142VY21_9SPHN</name>
<protein>
    <recommendedName>
        <fullName evidence="4">Spore coat protein U domain-containing protein</fullName>
    </recommendedName>
</protein>